<comment type="similarity">
    <text evidence="2">Belongs to the AIM9 family.</text>
</comment>
<sequence>MLPLMRNLRKLRSNNQQVAQMSTVCRDKPIPRDELFTYTNGRCRLNKDHQFARRYRKFNLDALCDIAATAGGGISQQIISIEKLKGGFDKALLIKKKDGGELIAKVPCRITGTAFLTTASEVGTLEYIRKYTSIPVPRVLS</sequence>
<dbReference type="PANTHER" id="PTHR36091:SF1">
    <property type="entry name" value="ALTERED INHERITANCE OF MITOCHONDRIA PROTEIN 9, MITOCHONDRIAL"/>
    <property type="match status" value="1"/>
</dbReference>
<evidence type="ECO:0000256" key="6">
    <source>
        <dbReference type="ARBA" id="ARBA00031849"/>
    </source>
</evidence>
<name>A0A319DVV8_9EURO</name>
<proteinExistence type="inferred from homology"/>
<dbReference type="PANTHER" id="PTHR36091">
    <property type="entry name" value="ALTERED INHERITANCE OF MITOCHONDRIA PROTEIN 9, MITOCHONDRIAL"/>
    <property type="match status" value="1"/>
</dbReference>
<gene>
    <name evidence="7" type="ORF">BO71DRAFT_397861</name>
</gene>
<dbReference type="VEuPathDB" id="FungiDB:BO71DRAFT_397861"/>
<dbReference type="InterPro" id="IPR011009">
    <property type="entry name" value="Kinase-like_dom_sf"/>
</dbReference>
<dbReference type="STRING" id="1448320.A0A319DVV8"/>
<dbReference type="GO" id="GO:0005739">
    <property type="term" value="C:mitochondrion"/>
    <property type="evidence" value="ECO:0007669"/>
    <property type="project" value="UniProtKB-SubCell"/>
</dbReference>
<evidence type="ECO:0000256" key="1">
    <source>
        <dbReference type="ARBA" id="ARBA00004173"/>
    </source>
</evidence>
<keyword evidence="8" id="KW-1185">Reference proteome</keyword>
<protein>
    <recommendedName>
        <fullName evidence="3">Altered inheritance of mitochondria protein 9, mitochondrial</fullName>
    </recommendedName>
    <alternativeName>
        <fullName evidence="6">Found in mitochondrial proteome protein 29</fullName>
    </alternativeName>
</protein>
<evidence type="ECO:0000313" key="8">
    <source>
        <dbReference type="Proteomes" id="UP000247810"/>
    </source>
</evidence>
<evidence type="ECO:0000256" key="2">
    <source>
        <dbReference type="ARBA" id="ARBA00005543"/>
    </source>
</evidence>
<evidence type="ECO:0000256" key="4">
    <source>
        <dbReference type="ARBA" id="ARBA00022946"/>
    </source>
</evidence>
<dbReference type="SUPFAM" id="SSF56112">
    <property type="entry name" value="Protein kinase-like (PK-like)"/>
    <property type="match status" value="1"/>
</dbReference>
<dbReference type="InterPro" id="IPR051035">
    <property type="entry name" value="Mito_inheritance_9"/>
</dbReference>
<keyword evidence="5" id="KW-0496">Mitochondrion</keyword>
<dbReference type="EMBL" id="KZ825851">
    <property type="protein sequence ID" value="PYH95523.1"/>
    <property type="molecule type" value="Genomic_DNA"/>
</dbReference>
<evidence type="ECO:0000256" key="3">
    <source>
        <dbReference type="ARBA" id="ARBA00016197"/>
    </source>
</evidence>
<accession>A0A319DVV8</accession>
<evidence type="ECO:0000313" key="7">
    <source>
        <dbReference type="EMBL" id="PYH95523.1"/>
    </source>
</evidence>
<keyword evidence="4" id="KW-0809">Transit peptide</keyword>
<organism evidence="7 8">
    <name type="scientific">Aspergillus ellipticus CBS 707.79</name>
    <dbReference type="NCBI Taxonomy" id="1448320"/>
    <lineage>
        <taxon>Eukaryota</taxon>
        <taxon>Fungi</taxon>
        <taxon>Dikarya</taxon>
        <taxon>Ascomycota</taxon>
        <taxon>Pezizomycotina</taxon>
        <taxon>Eurotiomycetes</taxon>
        <taxon>Eurotiomycetidae</taxon>
        <taxon>Eurotiales</taxon>
        <taxon>Aspergillaceae</taxon>
        <taxon>Aspergillus</taxon>
        <taxon>Aspergillus subgen. Circumdati</taxon>
    </lineage>
</organism>
<dbReference type="Proteomes" id="UP000247810">
    <property type="component" value="Unassembled WGS sequence"/>
</dbReference>
<dbReference type="OrthoDB" id="2906425at2759"/>
<evidence type="ECO:0000256" key="5">
    <source>
        <dbReference type="ARBA" id="ARBA00023128"/>
    </source>
</evidence>
<reference evidence="7 8" key="1">
    <citation type="submission" date="2018-02" db="EMBL/GenBank/DDBJ databases">
        <title>The genomes of Aspergillus section Nigri reveals drivers in fungal speciation.</title>
        <authorList>
            <consortium name="DOE Joint Genome Institute"/>
            <person name="Vesth T.C."/>
            <person name="Nybo J."/>
            <person name="Theobald S."/>
            <person name="Brandl J."/>
            <person name="Frisvad J.C."/>
            <person name="Nielsen K.F."/>
            <person name="Lyhne E.K."/>
            <person name="Kogle M.E."/>
            <person name="Kuo A."/>
            <person name="Riley R."/>
            <person name="Clum A."/>
            <person name="Nolan M."/>
            <person name="Lipzen A."/>
            <person name="Salamov A."/>
            <person name="Henrissat B."/>
            <person name="Wiebenga A."/>
            <person name="De vries R.P."/>
            <person name="Grigoriev I.V."/>
            <person name="Mortensen U.H."/>
            <person name="Andersen M.R."/>
            <person name="Baker S.E."/>
        </authorList>
    </citation>
    <scope>NUCLEOTIDE SEQUENCE [LARGE SCALE GENOMIC DNA]</scope>
    <source>
        <strain evidence="7 8">CBS 707.79</strain>
    </source>
</reference>
<dbReference type="AlphaFoldDB" id="A0A319DVV8"/>
<comment type="subcellular location">
    <subcellularLocation>
        <location evidence="1">Mitochondrion</location>
    </subcellularLocation>
</comment>